<protein>
    <submittedName>
        <fullName evidence="1">Uncharacterized protein</fullName>
    </submittedName>
</protein>
<reference evidence="1 2" key="1">
    <citation type="submission" date="2020-08" db="EMBL/GenBank/DDBJ databases">
        <authorList>
            <person name="Koutsovoulos G."/>
            <person name="Danchin GJ E."/>
        </authorList>
    </citation>
    <scope>NUCLEOTIDE SEQUENCE [LARGE SCALE GENOMIC DNA]</scope>
</reference>
<evidence type="ECO:0000313" key="2">
    <source>
        <dbReference type="Proteomes" id="UP000580250"/>
    </source>
</evidence>
<dbReference type="EMBL" id="CAJEWN010000019">
    <property type="protein sequence ID" value="CAD2136984.1"/>
    <property type="molecule type" value="Genomic_DNA"/>
</dbReference>
<dbReference type="Proteomes" id="UP000580250">
    <property type="component" value="Unassembled WGS sequence"/>
</dbReference>
<dbReference type="OrthoDB" id="20524at2759"/>
<evidence type="ECO:0000313" key="1">
    <source>
        <dbReference type="EMBL" id="CAD2136984.1"/>
    </source>
</evidence>
<dbReference type="AlphaFoldDB" id="A0A6V7TY57"/>
<gene>
    <name evidence="1" type="ORF">MENT_LOCUS5271</name>
</gene>
<comment type="caution">
    <text evidence="1">The sequence shown here is derived from an EMBL/GenBank/DDBJ whole genome shotgun (WGS) entry which is preliminary data.</text>
</comment>
<dbReference type="InterPro" id="IPR011009">
    <property type="entry name" value="Kinase-like_dom_sf"/>
</dbReference>
<sequence>MKAGEEIAGESSSHLAADTTRQCYCGKKTTVEKVTFKLKNKDKEFASTELLVVKPRIYTGKNGEVKIFHAIWPEKERCVAIKFLIKNSDETKDAVRKEIAVLEHFYGPGENKKINGPIRIVEYFGQRLCKFGIKSENFVSTHEGVFKLIDFGTSEFVGNQGVINLQKKVMGTDIYMAPEIKKSVWVNLFFI</sequence>
<proteinExistence type="predicted"/>
<name>A0A6V7TY57_MELEN</name>
<organism evidence="1 2">
    <name type="scientific">Meloidogyne enterolobii</name>
    <name type="common">Root-knot nematode worm</name>
    <name type="synonym">Meloidogyne mayaguensis</name>
    <dbReference type="NCBI Taxonomy" id="390850"/>
    <lineage>
        <taxon>Eukaryota</taxon>
        <taxon>Metazoa</taxon>
        <taxon>Ecdysozoa</taxon>
        <taxon>Nematoda</taxon>
        <taxon>Chromadorea</taxon>
        <taxon>Rhabditida</taxon>
        <taxon>Tylenchina</taxon>
        <taxon>Tylenchomorpha</taxon>
        <taxon>Tylenchoidea</taxon>
        <taxon>Meloidogynidae</taxon>
        <taxon>Meloidogyninae</taxon>
        <taxon>Meloidogyne</taxon>
    </lineage>
</organism>
<dbReference type="Gene3D" id="1.10.510.10">
    <property type="entry name" value="Transferase(Phosphotransferase) domain 1"/>
    <property type="match status" value="1"/>
</dbReference>
<accession>A0A6V7TY57</accession>
<dbReference type="SUPFAM" id="SSF56112">
    <property type="entry name" value="Protein kinase-like (PK-like)"/>
    <property type="match status" value="1"/>
</dbReference>